<dbReference type="PANTHER" id="PTHR10009">
    <property type="entry name" value="PROTEIN YELLOW-RELATED"/>
    <property type="match status" value="1"/>
</dbReference>
<dbReference type="Gene3D" id="2.120.10.30">
    <property type="entry name" value="TolB, C-terminal domain"/>
    <property type="match status" value="1"/>
</dbReference>
<dbReference type="AlphaFoldDB" id="A0A512AI12"/>
<comment type="caution">
    <text evidence="3">The sequence shown here is derived from an EMBL/GenBank/DDBJ whole genome shotgun (WGS) entry which is preliminary data.</text>
</comment>
<sequence>MVRNLLRIAVVVGVLLAAFVAWFFANYGGTGQPFPRIGDPKPRLKAELIATLPEPPGNIAVSATGRVFFTYHAEGHPAIKVLELVNGRPVPYPNLEMQRGDRSKPSYGAVFNIRIDSRNRLWSIDHGEHGLFGARLVAVDLGTNKPIKQIWLPRSVAGIGSYVQDMQIDAAGRMIYIADIGVFSGHPGLIVLDSETGKARRVLDRHPAIMPGPYAVRAQGRLMQPLGSSLFWFHPGFDPIAVDRQGTWLYIGPMSGRMLSRVRVADLNNESLSPSELAARVEPYAERPQADGLTIDNEGSIYLTGIEDGIVWKLGPDRKLTALAGHPRMRWPDGLSFGPNNMIYVADSDIPDVMMQSKAHMREKAPYYLFRFPADGTAPAGQ</sequence>
<evidence type="ECO:0000256" key="1">
    <source>
        <dbReference type="ARBA" id="ARBA00004613"/>
    </source>
</evidence>
<dbReference type="EMBL" id="BJYR01000007">
    <property type="protein sequence ID" value="GEN99321.1"/>
    <property type="molecule type" value="Genomic_DNA"/>
</dbReference>
<keyword evidence="2" id="KW-0964">Secreted</keyword>
<protein>
    <submittedName>
        <fullName evidence="3">Periplasmic protein</fullName>
    </submittedName>
</protein>
<dbReference type="InterPro" id="IPR011042">
    <property type="entry name" value="6-blade_b-propeller_TolB-like"/>
</dbReference>
<evidence type="ECO:0000256" key="2">
    <source>
        <dbReference type="ARBA" id="ARBA00022525"/>
    </source>
</evidence>
<accession>A0A512AI12</accession>
<dbReference type="OrthoDB" id="9797664at2"/>
<gene>
    <name evidence="3" type="ORF">NSE01_11540</name>
</gene>
<dbReference type="Pfam" id="PF03022">
    <property type="entry name" value="MRJP"/>
    <property type="match status" value="1"/>
</dbReference>
<dbReference type="GO" id="GO:0005576">
    <property type="term" value="C:extracellular region"/>
    <property type="evidence" value="ECO:0007669"/>
    <property type="project" value="UniProtKB-SubCell"/>
</dbReference>
<keyword evidence="4" id="KW-1185">Reference proteome</keyword>
<evidence type="ECO:0000313" key="4">
    <source>
        <dbReference type="Proteomes" id="UP000321464"/>
    </source>
</evidence>
<organism evidence="3 4">
    <name type="scientific">Novosphingobium sediminis</name>
    <dbReference type="NCBI Taxonomy" id="707214"/>
    <lineage>
        <taxon>Bacteria</taxon>
        <taxon>Pseudomonadati</taxon>
        <taxon>Pseudomonadota</taxon>
        <taxon>Alphaproteobacteria</taxon>
        <taxon>Sphingomonadales</taxon>
        <taxon>Sphingomonadaceae</taxon>
        <taxon>Novosphingobium</taxon>
    </lineage>
</organism>
<dbReference type="RefSeq" id="WP_147158666.1">
    <property type="nucleotide sequence ID" value="NZ_BJYR01000007.1"/>
</dbReference>
<proteinExistence type="predicted"/>
<dbReference type="InterPro" id="IPR017996">
    <property type="entry name" value="MRJP/yellow-related"/>
</dbReference>
<evidence type="ECO:0000313" key="3">
    <source>
        <dbReference type="EMBL" id="GEN99321.1"/>
    </source>
</evidence>
<dbReference type="SUPFAM" id="SSF101898">
    <property type="entry name" value="NHL repeat"/>
    <property type="match status" value="1"/>
</dbReference>
<name>A0A512AI12_9SPHN</name>
<comment type="subcellular location">
    <subcellularLocation>
        <location evidence="1">Secreted</location>
    </subcellularLocation>
</comment>
<dbReference type="Proteomes" id="UP000321464">
    <property type="component" value="Unassembled WGS sequence"/>
</dbReference>
<reference evidence="3 4" key="1">
    <citation type="submission" date="2019-07" db="EMBL/GenBank/DDBJ databases">
        <title>Whole genome shotgun sequence of Novosphingobium sediminis NBRC 106119.</title>
        <authorList>
            <person name="Hosoyama A."/>
            <person name="Uohara A."/>
            <person name="Ohji S."/>
            <person name="Ichikawa N."/>
        </authorList>
    </citation>
    <scope>NUCLEOTIDE SEQUENCE [LARGE SCALE GENOMIC DNA]</scope>
    <source>
        <strain evidence="3 4">NBRC 106119</strain>
    </source>
</reference>
<dbReference type="PANTHER" id="PTHR10009:SF18">
    <property type="entry name" value="PROTEIN YELLOW-LIKE PROTEIN"/>
    <property type="match status" value="1"/>
</dbReference>